<reference evidence="2 3" key="1">
    <citation type="submission" date="2019-04" db="EMBL/GenBank/DDBJ databases">
        <title>Microbes associate with the intestines of laboratory mice.</title>
        <authorList>
            <person name="Navarre W."/>
            <person name="Wong E."/>
            <person name="Huang K.C."/>
            <person name="Tropini C."/>
            <person name="Ng K."/>
            <person name="Yu B."/>
        </authorList>
    </citation>
    <scope>NUCLEOTIDE SEQUENCE [LARGE SCALE GENOMIC DNA]</scope>
    <source>
        <strain evidence="2 3">NM80_B27</strain>
    </source>
</reference>
<proteinExistence type="predicted"/>
<dbReference type="InterPro" id="IPR022742">
    <property type="entry name" value="Hydrolase_4"/>
</dbReference>
<name>A0A4S4G370_9ACTN</name>
<evidence type="ECO:0000313" key="3">
    <source>
        <dbReference type="Proteomes" id="UP000308978"/>
    </source>
</evidence>
<accession>A0A4S4G370</accession>
<dbReference type="EMBL" id="SSTJ01000007">
    <property type="protein sequence ID" value="THG37171.1"/>
    <property type="molecule type" value="Genomic_DNA"/>
</dbReference>
<sequence length="368" mass="38944">MTDSLTDLSPISETGEPAAVVTGPAVVAAGAPAHSAAASLDPIDFTFDSADGESAVHAVLWLPASLREDRAQGAGKSLGTFRPRGVVQLIHGMAEHIGRYDDFARCLARAGYLVCGHDHVGHGDTAPTAAHRGRMHPVRGGDALVADVQSLRLLVSQQVAAEVPYFMFGHSMGSLVLRNYLPRFGKGLAGAVLCGTANQPEVVASAGNVLARAIVKVRGADYKSRLLHSLADGAYSHQVKDARTPFDWLSRDPAVVDAFIADERAGFMFSAGAYATLTELAARANSPAAYRATPHEVPLLFVAGNADPVGDCGRGVARAAESMERTGGEDVTLKLFPGMRHEILNEIGREEVHDFVLEWINAHNQGRA</sequence>
<dbReference type="GO" id="GO:0016787">
    <property type="term" value="F:hydrolase activity"/>
    <property type="evidence" value="ECO:0007669"/>
    <property type="project" value="UniProtKB-KW"/>
</dbReference>
<evidence type="ECO:0000313" key="2">
    <source>
        <dbReference type="EMBL" id="THG37171.1"/>
    </source>
</evidence>
<keyword evidence="2" id="KW-0378">Hydrolase</keyword>
<dbReference type="SUPFAM" id="SSF53474">
    <property type="entry name" value="alpha/beta-Hydrolases"/>
    <property type="match status" value="1"/>
</dbReference>
<dbReference type="PANTHER" id="PTHR11614">
    <property type="entry name" value="PHOSPHOLIPASE-RELATED"/>
    <property type="match status" value="1"/>
</dbReference>
<dbReference type="InterPro" id="IPR051044">
    <property type="entry name" value="MAG_DAG_Lipase"/>
</dbReference>
<feature type="domain" description="Serine aminopeptidase S33" evidence="1">
    <location>
        <begin position="83"/>
        <end position="346"/>
    </location>
</feature>
<gene>
    <name evidence="2" type="ORF">E5986_06850</name>
</gene>
<organism evidence="2 3">
    <name type="scientific">Adlercreutzia caecimuris</name>
    <dbReference type="NCBI Taxonomy" id="671266"/>
    <lineage>
        <taxon>Bacteria</taxon>
        <taxon>Bacillati</taxon>
        <taxon>Actinomycetota</taxon>
        <taxon>Coriobacteriia</taxon>
        <taxon>Eggerthellales</taxon>
        <taxon>Eggerthellaceae</taxon>
        <taxon>Adlercreutzia</taxon>
    </lineage>
</organism>
<protein>
    <submittedName>
        <fullName evidence="2">Alpha/beta hydrolase</fullName>
    </submittedName>
</protein>
<evidence type="ECO:0000259" key="1">
    <source>
        <dbReference type="Pfam" id="PF12146"/>
    </source>
</evidence>
<dbReference type="AlphaFoldDB" id="A0A4S4G370"/>
<dbReference type="Gene3D" id="3.40.50.1820">
    <property type="entry name" value="alpha/beta hydrolase"/>
    <property type="match status" value="1"/>
</dbReference>
<dbReference type="InterPro" id="IPR029058">
    <property type="entry name" value="AB_hydrolase_fold"/>
</dbReference>
<comment type="caution">
    <text evidence="2">The sequence shown here is derived from an EMBL/GenBank/DDBJ whole genome shotgun (WGS) entry which is preliminary data.</text>
</comment>
<dbReference type="Pfam" id="PF12146">
    <property type="entry name" value="Hydrolase_4"/>
    <property type="match status" value="1"/>
</dbReference>
<dbReference type="RefSeq" id="WP_136434508.1">
    <property type="nucleotide sequence ID" value="NZ_CAQMYJ010000010.1"/>
</dbReference>
<dbReference type="Proteomes" id="UP000308978">
    <property type="component" value="Unassembled WGS sequence"/>
</dbReference>